<feature type="transmembrane region" description="Helical" evidence="7">
    <location>
        <begin position="153"/>
        <end position="178"/>
    </location>
</feature>
<protein>
    <recommendedName>
        <fullName evidence="6">Cytochrome c biogenesis protein Ccs1</fullName>
    </recommendedName>
</protein>
<evidence type="ECO:0000256" key="5">
    <source>
        <dbReference type="ARBA" id="ARBA00023136"/>
    </source>
</evidence>
<evidence type="ECO:0000313" key="9">
    <source>
        <dbReference type="EMBL" id="ARW60332.1"/>
    </source>
</evidence>
<feature type="domain" description="ResB-like" evidence="8">
    <location>
        <begin position="17"/>
        <end position="295"/>
    </location>
</feature>
<keyword evidence="5 6" id="KW-0472">Membrane</keyword>
<name>A0A1Z1M340_9FLOR</name>
<evidence type="ECO:0000256" key="3">
    <source>
        <dbReference type="ARBA" id="ARBA00022748"/>
    </source>
</evidence>
<dbReference type="PANTHER" id="PTHR31566:SF0">
    <property type="entry name" value="CYTOCHROME C BIOGENESIS PROTEIN CCS1, CHLOROPLASTIC"/>
    <property type="match status" value="1"/>
</dbReference>
<dbReference type="GeneID" id="33353444"/>
<evidence type="ECO:0000256" key="4">
    <source>
        <dbReference type="ARBA" id="ARBA00022989"/>
    </source>
</evidence>
<evidence type="ECO:0000259" key="8">
    <source>
        <dbReference type="Pfam" id="PF05140"/>
    </source>
</evidence>
<geneLocation type="chloroplast" evidence="9"/>
<gene>
    <name evidence="6 9" type="primary">ccs1</name>
</gene>
<keyword evidence="2 6" id="KW-0812">Transmembrane</keyword>
<feature type="transmembrane region" description="Helical" evidence="7">
    <location>
        <begin position="366"/>
        <end position="386"/>
    </location>
</feature>
<dbReference type="HAMAP" id="MF_01392">
    <property type="entry name" value="CytC_Ccs1"/>
    <property type="match status" value="1"/>
</dbReference>
<feature type="transmembrane region" description="Helical" evidence="7">
    <location>
        <begin position="68"/>
        <end position="90"/>
    </location>
</feature>
<keyword evidence="6" id="KW-0793">Thylakoid</keyword>
<keyword evidence="9" id="KW-0150">Chloroplast</keyword>
<dbReference type="InterPro" id="IPR023494">
    <property type="entry name" value="Cyt_c_bgen_Ccs1/CcsB/ResB"/>
</dbReference>
<sequence length="438" mass="51366">MNKNFIWRFVKKLANLNFSIFVLSLIAFFCICGSIIEQDKSLSYYQINYPHYYLFILFLGFDHIFRTFYFALILIVFILSLITCTFSTQLPSLRNARRWKFLYSSCISKTSDYLLKNDSNSKYFFTSIVYSLMRINFFVFYKNNSLYSYKGLYGRVAPIFVHFSIIAVLLGSIVSFLFSFVVQEIVPQGEVFHLKNIINAGFYSYLPDDLVFRVDNFYINYNTNGSVKQFFSSLSLYIHNYIILHEQLIYVNKPLRFFSVTLYQTDWQIDVARINCGVNSNIQKKFFKVNINGQNCWLLNIPISKDNNIFFVVFNLDNNVLVCSSSGLILQEVNLTEKFYINNIAFTINSIVPSTGLQIKVDPGIVLVYFGFFIMIFSTFTSYISYSQVWIYINVKSLSFMGSTNRALLFFEQDMIYLNNIYSYHLLSRFKRINTLLV</sequence>
<comment type="subunit">
    <text evidence="6">May interact with CcsA.</text>
</comment>
<comment type="similarity">
    <text evidence="6">Belongs to the Ccs1/CcsB family.</text>
</comment>
<comment type="subcellular location">
    <subcellularLocation>
        <location evidence="1">Membrane</location>
        <topology evidence="1">Multi-pass membrane protein</topology>
    </subcellularLocation>
    <subcellularLocation>
        <location evidence="6">Plastid</location>
        <location evidence="6">Chloroplast thylakoid membrane</location>
        <topology evidence="6">Multi-pass membrane protein</topology>
    </subcellularLocation>
</comment>
<evidence type="ECO:0000256" key="1">
    <source>
        <dbReference type="ARBA" id="ARBA00004141"/>
    </source>
</evidence>
<feature type="transmembrane region" description="Helical" evidence="7">
    <location>
        <begin position="42"/>
        <end position="61"/>
    </location>
</feature>
<reference evidence="9" key="1">
    <citation type="journal article" date="2017" name="J. Phycol.">
        <title>Analysis of chloroplast genomes and a supermatrix inform reclassification of the Rhodomelaceae (Rhodophyta).</title>
        <authorList>
            <person name="Diaz-Tapia P."/>
            <person name="Maggs C.A."/>
            <person name="West J.A."/>
            <person name="Verbruggen H."/>
        </authorList>
    </citation>
    <scope>NUCLEOTIDE SEQUENCE</scope>
    <source>
        <strain evidence="9">JH1427</strain>
    </source>
</reference>
<dbReference type="RefSeq" id="YP_009391984.1">
    <property type="nucleotide sequence ID" value="NC_035261.1"/>
</dbReference>
<keyword evidence="3 6" id="KW-0201">Cytochrome c-type biogenesis</keyword>
<dbReference type="AlphaFoldDB" id="A0A1Z1M340"/>
<comment type="function">
    <text evidence="6">Required during biogenesis of c-type cytochromes (cytochrome c6 and cytochrome f) at the step of heme attachment.</text>
</comment>
<accession>A0A1Z1M340</accession>
<evidence type="ECO:0000256" key="6">
    <source>
        <dbReference type="HAMAP-Rule" id="MF_01392"/>
    </source>
</evidence>
<dbReference type="PANTHER" id="PTHR31566">
    <property type="entry name" value="CYTOCHROME C BIOGENESIS PROTEIN CCS1, CHLOROPLASTIC"/>
    <property type="match status" value="1"/>
</dbReference>
<dbReference type="InterPro" id="IPR007816">
    <property type="entry name" value="ResB-like_domain"/>
</dbReference>
<organism evidence="9">
    <name type="scientific">Periphykon beckeri</name>
    <dbReference type="NCBI Taxonomy" id="2006982"/>
    <lineage>
        <taxon>Eukaryota</taxon>
        <taxon>Rhodophyta</taxon>
        <taxon>Florideophyceae</taxon>
        <taxon>Rhodymeniophycidae</taxon>
        <taxon>Ceramiales</taxon>
        <taxon>Rhodomelaceae</taxon>
        <taxon>Periphykon</taxon>
    </lineage>
</organism>
<proteinExistence type="inferred from homology"/>
<feature type="domain" description="ResB-like" evidence="8">
    <location>
        <begin position="351"/>
        <end position="411"/>
    </location>
</feature>
<dbReference type="EMBL" id="MF101413">
    <property type="protein sequence ID" value="ARW60332.1"/>
    <property type="molecule type" value="Genomic_DNA"/>
</dbReference>
<keyword evidence="9" id="KW-0934">Plastid</keyword>
<keyword evidence="4 6" id="KW-1133">Transmembrane helix</keyword>
<feature type="transmembrane region" description="Helical" evidence="7">
    <location>
        <begin position="12"/>
        <end position="36"/>
    </location>
</feature>
<evidence type="ECO:0000256" key="7">
    <source>
        <dbReference type="SAM" id="Phobius"/>
    </source>
</evidence>
<feature type="transmembrane region" description="Helical" evidence="7">
    <location>
        <begin position="123"/>
        <end position="141"/>
    </location>
</feature>
<dbReference type="GO" id="GO:0009535">
    <property type="term" value="C:chloroplast thylakoid membrane"/>
    <property type="evidence" value="ECO:0007669"/>
    <property type="project" value="UniProtKB-SubCell"/>
</dbReference>
<dbReference type="GO" id="GO:0017004">
    <property type="term" value="P:cytochrome complex assembly"/>
    <property type="evidence" value="ECO:0007669"/>
    <property type="project" value="UniProtKB-UniRule"/>
</dbReference>
<dbReference type="Pfam" id="PF05140">
    <property type="entry name" value="ResB"/>
    <property type="match status" value="2"/>
</dbReference>
<evidence type="ECO:0000256" key="2">
    <source>
        <dbReference type="ARBA" id="ARBA00022692"/>
    </source>
</evidence>